<feature type="transmembrane region" description="Helical" evidence="8">
    <location>
        <begin position="214"/>
        <end position="237"/>
    </location>
</feature>
<comment type="similarity">
    <text evidence="2">Belongs to the amino acid-polyamine-organocation (APC) superfamily. Spore germination protein (SGP) (TC 2.A.3.9) family.</text>
</comment>
<feature type="transmembrane region" description="Helical" evidence="8">
    <location>
        <begin position="39"/>
        <end position="61"/>
    </location>
</feature>
<dbReference type="EMBL" id="BOVK01000029">
    <property type="protein sequence ID" value="GIQ69526.1"/>
    <property type="molecule type" value="Genomic_DNA"/>
</dbReference>
<dbReference type="Proteomes" id="UP000677918">
    <property type="component" value="Unassembled WGS sequence"/>
</dbReference>
<keyword evidence="3" id="KW-0813">Transport</keyword>
<gene>
    <name evidence="9" type="ORF">XYCOK13_23500</name>
</gene>
<evidence type="ECO:0000256" key="7">
    <source>
        <dbReference type="ARBA" id="ARBA00023136"/>
    </source>
</evidence>
<feature type="transmembrane region" description="Helical" evidence="8">
    <location>
        <begin position="145"/>
        <end position="162"/>
    </location>
</feature>
<evidence type="ECO:0000256" key="2">
    <source>
        <dbReference type="ARBA" id="ARBA00007998"/>
    </source>
</evidence>
<dbReference type="Pfam" id="PF03845">
    <property type="entry name" value="Spore_permease"/>
    <property type="match status" value="1"/>
</dbReference>
<evidence type="ECO:0000256" key="6">
    <source>
        <dbReference type="ARBA" id="ARBA00022989"/>
    </source>
</evidence>
<evidence type="ECO:0000313" key="9">
    <source>
        <dbReference type="EMBL" id="GIQ69526.1"/>
    </source>
</evidence>
<dbReference type="RefSeq" id="WP_213412328.1">
    <property type="nucleotide sequence ID" value="NZ_BOVK01000029.1"/>
</dbReference>
<keyword evidence="5 8" id="KW-0812">Transmembrane</keyword>
<dbReference type="GO" id="GO:0016020">
    <property type="term" value="C:membrane"/>
    <property type="evidence" value="ECO:0007669"/>
    <property type="project" value="UniProtKB-SubCell"/>
</dbReference>
<sequence>MVREKLHPLHIAILTYMVQSGVMVFVLPRLTAENYGRNGWLSIVIFSAAATLSIFLISLVFRLGKETSILHIAESLVWKPLLIPVYLVLVSLLAFTGCMVGKEFILIFQMIAFPTTNPMIFKGVFDILALLLLLKGIYNISKAATVFFFLTIWMMALLLFYLGEFEWARLTPFLFRGDTSYVHGGVEIFTAFLGFEICMFLAPYAERVRSLFKAVYIGNLLTTVVYLSVAIVAYGFFSFGQLVETRYPVLDLLAYIELPFIERMENFLFTFFLLLILISSVMYFWMAEEILNHLAPRIQRKWLSVFVVFGSFCFSYFPSLIREVEMWLRWLAYAELVLVFIIPVLLIGLLLIRRWRKGENYAA</sequence>
<keyword evidence="10" id="KW-1185">Reference proteome</keyword>
<keyword evidence="4" id="KW-0309">Germination</keyword>
<dbReference type="PANTHER" id="PTHR34975">
    <property type="entry name" value="SPORE GERMINATION PROTEIN A2"/>
    <property type="match status" value="1"/>
</dbReference>
<keyword evidence="6 8" id="KW-1133">Transmembrane helix</keyword>
<feature type="transmembrane region" description="Helical" evidence="8">
    <location>
        <begin position="302"/>
        <end position="321"/>
    </location>
</feature>
<name>A0A8J4H4V1_9BACL</name>
<comment type="caution">
    <text evidence="9">The sequence shown here is derived from an EMBL/GenBank/DDBJ whole genome shotgun (WGS) entry which is preliminary data.</text>
</comment>
<protein>
    <submittedName>
        <fullName evidence="9">Germination protein</fullName>
    </submittedName>
</protein>
<feature type="transmembrane region" description="Helical" evidence="8">
    <location>
        <begin position="119"/>
        <end position="138"/>
    </location>
</feature>
<evidence type="ECO:0000256" key="4">
    <source>
        <dbReference type="ARBA" id="ARBA00022544"/>
    </source>
</evidence>
<organism evidence="9 10">
    <name type="scientific">Xylanibacillus composti</name>
    <dbReference type="NCBI Taxonomy" id="1572762"/>
    <lineage>
        <taxon>Bacteria</taxon>
        <taxon>Bacillati</taxon>
        <taxon>Bacillota</taxon>
        <taxon>Bacilli</taxon>
        <taxon>Bacillales</taxon>
        <taxon>Paenibacillaceae</taxon>
        <taxon>Xylanibacillus</taxon>
    </lineage>
</organism>
<evidence type="ECO:0000256" key="1">
    <source>
        <dbReference type="ARBA" id="ARBA00004141"/>
    </source>
</evidence>
<feature type="transmembrane region" description="Helical" evidence="8">
    <location>
        <begin position="327"/>
        <end position="352"/>
    </location>
</feature>
<keyword evidence="7 8" id="KW-0472">Membrane</keyword>
<proteinExistence type="inferred from homology"/>
<evidence type="ECO:0000256" key="3">
    <source>
        <dbReference type="ARBA" id="ARBA00022448"/>
    </source>
</evidence>
<accession>A0A8J4H4V1</accession>
<feature type="transmembrane region" description="Helical" evidence="8">
    <location>
        <begin position="81"/>
        <end position="113"/>
    </location>
</feature>
<evidence type="ECO:0000256" key="8">
    <source>
        <dbReference type="SAM" id="Phobius"/>
    </source>
</evidence>
<feature type="transmembrane region" description="Helical" evidence="8">
    <location>
        <begin position="182"/>
        <end position="202"/>
    </location>
</feature>
<dbReference type="AlphaFoldDB" id="A0A8J4H4V1"/>
<feature type="transmembrane region" description="Helical" evidence="8">
    <location>
        <begin position="9"/>
        <end position="27"/>
    </location>
</feature>
<reference evidence="9" key="1">
    <citation type="submission" date="2021-04" db="EMBL/GenBank/DDBJ databases">
        <title>Draft genome sequence of Xylanibacillus composti strain K13.</title>
        <authorList>
            <person name="Uke A."/>
            <person name="Chhe C."/>
            <person name="Baramee S."/>
            <person name="Kosugi A."/>
        </authorList>
    </citation>
    <scope>NUCLEOTIDE SEQUENCE</scope>
    <source>
        <strain evidence="9">K13</strain>
    </source>
</reference>
<dbReference type="PANTHER" id="PTHR34975:SF2">
    <property type="entry name" value="SPORE GERMINATION PROTEIN A2"/>
    <property type="match status" value="1"/>
</dbReference>
<dbReference type="GO" id="GO:0009847">
    <property type="term" value="P:spore germination"/>
    <property type="evidence" value="ECO:0007669"/>
    <property type="project" value="InterPro"/>
</dbReference>
<dbReference type="InterPro" id="IPR004761">
    <property type="entry name" value="Spore_GerAB"/>
</dbReference>
<evidence type="ECO:0000313" key="10">
    <source>
        <dbReference type="Proteomes" id="UP000677918"/>
    </source>
</evidence>
<comment type="subcellular location">
    <subcellularLocation>
        <location evidence="1">Membrane</location>
        <topology evidence="1">Multi-pass membrane protein</topology>
    </subcellularLocation>
</comment>
<feature type="transmembrane region" description="Helical" evidence="8">
    <location>
        <begin position="267"/>
        <end position="286"/>
    </location>
</feature>
<evidence type="ECO:0000256" key="5">
    <source>
        <dbReference type="ARBA" id="ARBA00022692"/>
    </source>
</evidence>